<dbReference type="InterPro" id="IPR014031">
    <property type="entry name" value="Ketoacyl_synth_C"/>
</dbReference>
<dbReference type="Gene3D" id="3.40.47.10">
    <property type="match status" value="2"/>
</dbReference>
<dbReference type="InterPro" id="IPR013968">
    <property type="entry name" value="PKS_KR"/>
</dbReference>
<dbReference type="InterPro" id="IPR020806">
    <property type="entry name" value="PKS_PP-bd"/>
</dbReference>
<comment type="subcellular location">
    <subcellularLocation>
        <location evidence="1">Cytoplasm</location>
    </subcellularLocation>
</comment>
<evidence type="ECO:0000256" key="4">
    <source>
        <dbReference type="ARBA" id="ARBA00022490"/>
    </source>
</evidence>
<dbReference type="InterPro" id="IPR016039">
    <property type="entry name" value="Thiolase-like"/>
</dbReference>
<sequence>MHGKFSCFVIGEGTLPVLCAQELIKASSEILGIISPDPAVLQWAQANGVRGFSTAAIEVLRQTPYDYLFSIANRVILRDEILSTPRQYAINFHDAPLPKYAGVHATSWALMQREREHGITWHTMVADKIDGGEILKQVIIPVSPTETTLSLNAKCFGAGVKAFAEMIRELGTDQIRGRQQDFNQRSYFPASRRPTGAGILSWQMSGQDMEALVRALDFGGYDNTLSSAKLIVEDSWLVVDKLQALSAKSNAAAGTIIEIRDNALVVATSSCDLVIRQLRTIDGEKVSALDFATRFKLSPGHRFDDMRSDQRERVAVLAESLARYENAWRRRLHETTPLAIASARSGDAAAGAGMACHRGILRSSEIEAFLKAHDTWRVNDFLFAAYVIYLSCSSGKSDFCVGFGHRKLHDEIRGLESFFAYPVPWVLDVNGNKKITEAIDDIIARLESTKASRTYLRDLGARYQGASPTRLSIVVEEAGVAGASKGDFDLKFAVSESGDDCSWFYDSRLLSQKDVETIHDNFCNFLSALMLKTADAVNELPTLSHRRWLGAGPEGEDRRQPHQDPDKAEQRAILLDLKEKRISPAEARQKLESILRKGGAGGSGSSKTDVRSESARNQVPEPVAVVGISGRFPGARNIREFWENLQNGVDSVKEITKDRWDIDRNFDPEPGKAGKIYSRYAGFIDDIDRFDPSFFNMSPKEAEQMEPQYRLLLQETWRAIEDAGYKASSLSGKKVGVFVGASVGDYSGDNVQVPSLECSRIAYLFDWRGPCICIETACSSALVAVHEACMHIGTNQVEMAVVGGMNLMVTPNAYRYLSRTYALSAKGKCFSFDGRADGTIFSEGVCAIVLKPLSSALSDNDHIYGVIKGSGINYDGKTNGITAPSGKAQMELEAGIYRQFNIDPETITMFEAHGTGTTLGDPIEADAMNKAFRQFTRKKSFCALGSVKSNIGHTGFASGLVGMIKALLSLEHRQIPATIHYQAPNPAISFADSPFYINTALKDWAAAEPRVAAVSSFGFSGTNAHVVVEEGPARRAPKARAVHVAGSARMVPLSAKNRDRLREAARNLLMHLREDKTSRARIELTDLAYTLQVGREEMSSRVVFLVHSLDELIDDLAAFLDADDDRPRGERGTWCRGDVKKTADGLRLVKGDKHWRDQVRRWVQQGTLVKLAELWAKGVDVDWALLYPELADRTGNAPDDRRGPYRISLPTYPFAEERYWIDNTTLGAPASALPLSSLLHPLLHANTSDLSEQRFSSRFSGDEPFLNDHQVKGQKVLPGVAYLEMALAAVQRACGGGRANGAVDGGGRLDGIRLTNVVWARPISVRDEPAEVHIGLSPREDGGIAYEIYTHPPSSAEKAVVHSQGVAVLTAADQPSPLNLRALQAGLDGNALSPQACYAAFSAMGIDYGPAHRGLERIHVGEREVLAKLKLPACVTETKGQFSLHPSILDSALQATIGIGNSDVLLHRLAAERRSRPSLPFALESLEVMAPCQESMWAWIRSVGNLAADTGAASEMLQKVDIDLCDEQGNICVRLKGFSSRILKSAESESAEPIGTLLLRPTWEEKPASCAESPREYAQTHVFLCGFDRDLRGLPGDLAPTSFVNLDSAGTLQPTPLESSRPWYRRFEHCAVRLFEAIQEILRTQLKGEVLVQVLVPGGGRDRTFSAVSGLLKSAQLEHPRLVGQVIEVDGDESAPELIDRLRENARSPQDQRIRYEGGKRCVASLAAAVVPEVDNLPWRTGGVYWITGGAGGLGLIFATEIAERIRSGTLVLTGRSALSPERKAHLEALERLGSRVVYKTVDVSDRRAVEALVNEIKSESGGLQGVVHAAGVLRDNFIVKKTGAEFHEVLSPKVGGLVNVDDVTKELDLDFFVVFSSGAGEMGNVGQSDYATANAFMDAFADYRNALEEANQRTGRTLSINWPLWRDGGMKSDDASARMLREKVGITAMQTSSGMAAFYRCLASSEPRVMVVEGMLERMTRKLLPAERHVQPGPEAAPVTPSAAIETGDLLDKVQQNLIQVICEATKLRAGDLDVESELSEYGFDSISFTDLANRLNQRYGLGLTPTIFFEYSSIGSFAKYLVDEHRDAVARQFTISPQERSHEEAGESEVHADDGPRRDDGDGELEKHLGVSKRRARFANPAARPAPPAPPTVVPSLNGPQPFAVVGMSGKFPMAADLGEFWNNLRAGKDCIQEIPKQRWDWKAYFGDPLQGNDKTNIKWGGFIEGVDEFDPLFFGISHREAEIMDPQQRLLMTYIWLAMEDAGYSAASLSGSRTGIFVATASNGYDSLIFRSNRAVERYTATGMAPSIGPNRMSYFLNVHGPSEPIDTACSSSLVAMHRAIVAIEAGDCDQALVGGVNTLVTPDAYIRFNKEGMLSEDGRCKTFSSLANGYARGEGVGILFLKTLKAAEAAGDHIYGLIRASVENHGGRANSLTAPNPKAQAELLVRAYRKAGMDPRSVGYIEAHGTGTKLGDPIEIDALKNAFVELYRQSGDAAVAGPHCGIGSVKTNIGHLELASGVAGVIKVLLQFKHEMLVESLHCKEINPYIDLRGGPFYVVQEAKRWEALRDDAGKTLPRRAGVSSFGFGGANAHIVLEEYRATPSEGASVNGATVTEASEPAVVVLSGKSRDRLRDYAKNLLHFVRSDMGLGSKTSLEDLAYTLQVGRDAMDVRLGVVVHSKPELAQKLEEFIEGRDGTEGVYSGQVKKNKEIVTDSGADEDLREAVGKWMEGKEFAKVLELWVKGLNVDWNGLHGARRPRRISAPTYPFARECYWVEPRSASVADSAPSEIVLRADPPASLNSAGPPAGMGQLLCFEETWQPVTARPDARHRVAWTPRSVLCFLSDSAEQQHLRRYLEAKSPAIKTSFISTTVSSSGASWRVEPGNRDSFREAFQRVAGAAADVDAMLYLWPLENPAFIEDAAGIATILQSLNLAAIHPRRIVLAGEYSDGLQRSHLESWIGFERSIGLAWPDTRVTALIREQGGGDRADWWPMLWRELTKAETSSVLYEGQMPRELRIRPLAEELQTGAATR</sequence>
<dbReference type="InterPro" id="IPR002376">
    <property type="entry name" value="Formyl_transf_N"/>
</dbReference>
<evidence type="ECO:0000259" key="11">
    <source>
        <dbReference type="PROSITE" id="PS52004"/>
    </source>
</evidence>
<dbReference type="InterPro" id="IPR006162">
    <property type="entry name" value="Ppantetheine_attach_site"/>
</dbReference>
<feature type="region of interest" description="Disordered" evidence="9">
    <location>
        <begin position="548"/>
        <end position="567"/>
    </location>
</feature>
<evidence type="ECO:0000256" key="6">
    <source>
        <dbReference type="ARBA" id="ARBA00022679"/>
    </source>
</evidence>
<dbReference type="InterPro" id="IPR018201">
    <property type="entry name" value="Ketoacyl_synth_AS"/>
</dbReference>
<feature type="domain" description="Ketosynthase family 3 (KS3)" evidence="11">
    <location>
        <begin position="2162"/>
        <end position="2599"/>
    </location>
</feature>
<dbReference type="Gene3D" id="3.30.559.30">
    <property type="entry name" value="Nonribosomal peptide synthetase, condensation domain"/>
    <property type="match status" value="1"/>
</dbReference>
<evidence type="ECO:0000259" key="12">
    <source>
        <dbReference type="PROSITE" id="PS52019"/>
    </source>
</evidence>
<feature type="active site" description="Proton donor; for dehydratase activity" evidence="8">
    <location>
        <position position="1450"/>
    </location>
</feature>
<dbReference type="Pfam" id="PF02801">
    <property type="entry name" value="Ketoacyl-synt_C"/>
    <property type="match status" value="2"/>
</dbReference>
<dbReference type="Pfam" id="PF22336">
    <property type="entry name" value="RhiE-like_linker"/>
    <property type="match status" value="2"/>
</dbReference>
<dbReference type="SUPFAM" id="SSF53328">
    <property type="entry name" value="Formyltransferase"/>
    <property type="match status" value="1"/>
</dbReference>
<keyword evidence="7" id="KW-0677">Repeat</keyword>
<keyword evidence="6" id="KW-0808">Transferase</keyword>
<feature type="compositionally biased region" description="Basic and acidic residues" evidence="9">
    <location>
        <begin position="2101"/>
        <end position="2131"/>
    </location>
</feature>
<dbReference type="PROSITE" id="PS00012">
    <property type="entry name" value="PHOSPHOPANTETHEINE"/>
    <property type="match status" value="1"/>
</dbReference>
<dbReference type="InterPro" id="IPR036477">
    <property type="entry name" value="Formyl_transf_N_sf"/>
</dbReference>
<comment type="pathway">
    <text evidence="2">Antibiotic biosynthesis.</text>
</comment>
<dbReference type="InterPro" id="IPR050091">
    <property type="entry name" value="PKS_NRPS_Biosynth_Enz"/>
</dbReference>
<evidence type="ECO:0000256" key="1">
    <source>
        <dbReference type="ARBA" id="ARBA00004496"/>
    </source>
</evidence>
<dbReference type="InterPro" id="IPR020807">
    <property type="entry name" value="PKS_DH"/>
</dbReference>
<accession>A0ABZ2KVF1</accession>
<dbReference type="InterPro" id="IPR036736">
    <property type="entry name" value="ACP-like_sf"/>
</dbReference>
<dbReference type="Pfam" id="PF00550">
    <property type="entry name" value="PP-binding"/>
    <property type="match status" value="1"/>
</dbReference>
<dbReference type="Pfam" id="PF21089">
    <property type="entry name" value="PKS_DH_N"/>
    <property type="match status" value="1"/>
</dbReference>
<keyword evidence="5" id="KW-0597">Phosphoprotein</keyword>
<dbReference type="InterPro" id="IPR049552">
    <property type="entry name" value="PKS_DH_N"/>
</dbReference>
<dbReference type="SUPFAM" id="SSF47336">
    <property type="entry name" value="ACP-like"/>
    <property type="match status" value="1"/>
</dbReference>
<dbReference type="InterPro" id="IPR011034">
    <property type="entry name" value="Formyl_transferase-like_C_sf"/>
</dbReference>
<dbReference type="SUPFAM" id="SSF51735">
    <property type="entry name" value="NAD(P)-binding Rossmann-fold domains"/>
    <property type="match status" value="2"/>
</dbReference>
<evidence type="ECO:0000256" key="3">
    <source>
        <dbReference type="ARBA" id="ARBA00022450"/>
    </source>
</evidence>
<feature type="domain" description="PKS/mFAS DH" evidence="12">
    <location>
        <begin position="1240"/>
        <end position="1549"/>
    </location>
</feature>
<dbReference type="Pfam" id="PF00551">
    <property type="entry name" value="Formyl_trans_N"/>
    <property type="match status" value="1"/>
</dbReference>
<dbReference type="CDD" id="cd00833">
    <property type="entry name" value="PKS"/>
    <property type="match status" value="2"/>
</dbReference>
<feature type="region of interest" description="C-terminal hotdog fold" evidence="8">
    <location>
        <begin position="1388"/>
        <end position="1549"/>
    </location>
</feature>
<dbReference type="InterPro" id="IPR036291">
    <property type="entry name" value="NAD(P)-bd_dom_sf"/>
</dbReference>
<dbReference type="Pfam" id="PF02911">
    <property type="entry name" value="Formyl_trans_C"/>
    <property type="match status" value="1"/>
</dbReference>
<dbReference type="SUPFAM" id="SSF52777">
    <property type="entry name" value="CoA-dependent acyltransferases"/>
    <property type="match status" value="1"/>
</dbReference>
<dbReference type="SMART" id="SM00823">
    <property type="entry name" value="PKS_PP"/>
    <property type="match status" value="1"/>
</dbReference>
<organism evidence="13 14">
    <name type="scientific">Pendulispora rubella</name>
    <dbReference type="NCBI Taxonomy" id="2741070"/>
    <lineage>
        <taxon>Bacteria</taxon>
        <taxon>Pseudomonadati</taxon>
        <taxon>Myxococcota</taxon>
        <taxon>Myxococcia</taxon>
        <taxon>Myxococcales</taxon>
        <taxon>Sorangiineae</taxon>
        <taxon>Pendulisporaceae</taxon>
        <taxon>Pendulispora</taxon>
    </lineage>
</organism>
<dbReference type="InterPro" id="IPR009081">
    <property type="entry name" value="PP-bd_ACP"/>
</dbReference>
<dbReference type="SMART" id="SM00825">
    <property type="entry name" value="PKS_KS"/>
    <property type="match status" value="2"/>
</dbReference>
<proteinExistence type="predicted"/>
<dbReference type="Pfam" id="PF08659">
    <property type="entry name" value="KR"/>
    <property type="match status" value="1"/>
</dbReference>
<dbReference type="Gene3D" id="3.40.50.12230">
    <property type="match status" value="1"/>
</dbReference>
<dbReference type="Gene3D" id="3.10.129.110">
    <property type="entry name" value="Polyketide synthase dehydratase"/>
    <property type="match status" value="1"/>
</dbReference>
<evidence type="ECO:0000313" key="13">
    <source>
        <dbReference type="EMBL" id="WXB02663.1"/>
    </source>
</evidence>
<dbReference type="SUPFAM" id="SSF53901">
    <property type="entry name" value="Thiolase-like"/>
    <property type="match status" value="2"/>
</dbReference>
<dbReference type="SUPFAM" id="SSF50486">
    <property type="entry name" value="FMT C-terminal domain-like"/>
    <property type="match status" value="1"/>
</dbReference>
<dbReference type="InterPro" id="IPR014030">
    <property type="entry name" value="Ketoacyl_synth_N"/>
</dbReference>
<dbReference type="SMART" id="SM00822">
    <property type="entry name" value="PKS_KR"/>
    <property type="match status" value="1"/>
</dbReference>
<dbReference type="SMART" id="SM01294">
    <property type="entry name" value="PKS_PP_betabranch"/>
    <property type="match status" value="1"/>
</dbReference>
<dbReference type="Pfam" id="PF00109">
    <property type="entry name" value="ketoacyl-synt"/>
    <property type="match status" value="2"/>
</dbReference>
<name>A0ABZ2KVF1_9BACT</name>
<dbReference type="InterPro" id="IPR054514">
    <property type="entry name" value="RhiE-like_linker"/>
</dbReference>
<keyword evidence="3" id="KW-0596">Phosphopantetheine</keyword>
<keyword evidence="4" id="KW-0963">Cytoplasm</keyword>
<evidence type="ECO:0000256" key="2">
    <source>
        <dbReference type="ARBA" id="ARBA00004792"/>
    </source>
</evidence>
<dbReference type="InterPro" id="IPR042104">
    <property type="entry name" value="PKS_dehydratase_sf"/>
</dbReference>
<feature type="compositionally biased region" description="Pro residues" evidence="9">
    <location>
        <begin position="2146"/>
        <end position="2155"/>
    </location>
</feature>
<feature type="region of interest" description="N-terminal hotdog fold" evidence="8">
    <location>
        <begin position="1240"/>
        <end position="1374"/>
    </location>
</feature>
<feature type="compositionally biased region" description="Basic and acidic residues" evidence="9">
    <location>
        <begin position="555"/>
        <end position="567"/>
    </location>
</feature>
<keyword evidence="14" id="KW-1185">Reference proteome</keyword>
<dbReference type="Proteomes" id="UP001374803">
    <property type="component" value="Chromosome"/>
</dbReference>
<evidence type="ECO:0000256" key="9">
    <source>
        <dbReference type="SAM" id="MobiDB-lite"/>
    </source>
</evidence>
<dbReference type="PANTHER" id="PTHR43775">
    <property type="entry name" value="FATTY ACID SYNTHASE"/>
    <property type="match status" value="1"/>
</dbReference>
<dbReference type="PROSITE" id="PS50075">
    <property type="entry name" value="CARRIER"/>
    <property type="match status" value="1"/>
</dbReference>
<gene>
    <name evidence="13" type="ORF">LVJ94_37820</name>
</gene>
<dbReference type="Pfam" id="PF14765">
    <property type="entry name" value="PS-DH"/>
    <property type="match status" value="1"/>
</dbReference>
<protein>
    <submittedName>
        <fullName evidence="13">SDR family NAD(P)-dependent oxidoreductase</fullName>
    </submittedName>
</protein>
<evidence type="ECO:0000256" key="7">
    <source>
        <dbReference type="ARBA" id="ARBA00022737"/>
    </source>
</evidence>
<dbReference type="InterPro" id="IPR020841">
    <property type="entry name" value="PKS_Beta-ketoAc_synthase_dom"/>
</dbReference>
<dbReference type="CDD" id="cd08953">
    <property type="entry name" value="KR_2_SDR_x"/>
    <property type="match status" value="1"/>
</dbReference>
<evidence type="ECO:0000256" key="8">
    <source>
        <dbReference type="PROSITE-ProRule" id="PRU01363"/>
    </source>
</evidence>
<dbReference type="PANTHER" id="PTHR43775:SF37">
    <property type="entry name" value="SI:DKEY-61P9.11"/>
    <property type="match status" value="1"/>
</dbReference>
<dbReference type="PROSITE" id="PS52004">
    <property type="entry name" value="KS3_2"/>
    <property type="match status" value="2"/>
</dbReference>
<evidence type="ECO:0000313" key="14">
    <source>
        <dbReference type="Proteomes" id="UP001374803"/>
    </source>
</evidence>
<evidence type="ECO:0000256" key="5">
    <source>
        <dbReference type="ARBA" id="ARBA00022553"/>
    </source>
</evidence>
<feature type="active site" description="Proton acceptor; for dehydratase activity" evidence="8">
    <location>
        <position position="1269"/>
    </location>
</feature>
<dbReference type="PROSITE" id="PS52019">
    <property type="entry name" value="PKS_MFAS_DH"/>
    <property type="match status" value="1"/>
</dbReference>
<dbReference type="EMBL" id="CP089983">
    <property type="protein sequence ID" value="WXB02663.1"/>
    <property type="molecule type" value="Genomic_DNA"/>
</dbReference>
<feature type="region of interest" description="Disordered" evidence="9">
    <location>
        <begin position="593"/>
        <end position="618"/>
    </location>
</feature>
<evidence type="ECO:0000259" key="10">
    <source>
        <dbReference type="PROSITE" id="PS50075"/>
    </source>
</evidence>
<dbReference type="RefSeq" id="WP_394832292.1">
    <property type="nucleotide sequence ID" value="NZ_CP089929.1"/>
</dbReference>
<dbReference type="Gene3D" id="3.40.50.720">
    <property type="entry name" value="NAD(P)-binding Rossmann-like Domain"/>
    <property type="match status" value="2"/>
</dbReference>
<feature type="region of interest" description="Disordered" evidence="9">
    <location>
        <begin position="2096"/>
        <end position="2159"/>
    </location>
</feature>
<dbReference type="PROSITE" id="PS00606">
    <property type="entry name" value="KS3_1"/>
    <property type="match status" value="2"/>
</dbReference>
<dbReference type="InterPro" id="IPR057326">
    <property type="entry name" value="KR_dom"/>
</dbReference>
<reference evidence="13" key="1">
    <citation type="submission" date="2021-12" db="EMBL/GenBank/DDBJ databases">
        <title>Discovery of the Pendulisporaceae a myxobacterial family with distinct sporulation behavior and unique specialized metabolism.</title>
        <authorList>
            <person name="Garcia R."/>
            <person name="Popoff A."/>
            <person name="Bader C.D."/>
            <person name="Loehr J."/>
            <person name="Walesch S."/>
            <person name="Walt C."/>
            <person name="Boldt J."/>
            <person name="Bunk B."/>
            <person name="Haeckl F.J.F.P.J."/>
            <person name="Gunesch A.P."/>
            <person name="Birkelbach J."/>
            <person name="Nuebel U."/>
            <person name="Pietschmann T."/>
            <person name="Bach T."/>
            <person name="Mueller R."/>
        </authorList>
    </citation>
    <scope>NUCLEOTIDE SEQUENCE</scope>
    <source>
        <strain evidence="13">MSr11367</strain>
    </source>
</reference>
<dbReference type="Gene3D" id="1.10.1200.10">
    <property type="entry name" value="ACP-like"/>
    <property type="match status" value="1"/>
</dbReference>
<dbReference type="InterPro" id="IPR049551">
    <property type="entry name" value="PKS_DH_C"/>
</dbReference>
<dbReference type="SMART" id="SM00826">
    <property type="entry name" value="PKS_DH"/>
    <property type="match status" value="1"/>
</dbReference>
<feature type="domain" description="Ketosynthase family 3 (KS3)" evidence="11">
    <location>
        <begin position="620"/>
        <end position="1030"/>
    </location>
</feature>
<dbReference type="InterPro" id="IPR005793">
    <property type="entry name" value="Formyl_trans_C"/>
</dbReference>
<dbReference type="Gene3D" id="1.10.1240.100">
    <property type="match status" value="2"/>
</dbReference>
<feature type="domain" description="Carrier" evidence="10">
    <location>
        <begin position="2010"/>
        <end position="2087"/>
    </location>
</feature>
<dbReference type="InterPro" id="IPR049900">
    <property type="entry name" value="PKS_mFAS_DH"/>
</dbReference>
<dbReference type="CDD" id="cd08700">
    <property type="entry name" value="FMT_C_OzmH_like"/>
    <property type="match status" value="1"/>
</dbReference>